<dbReference type="EMBL" id="MIKC01000002">
    <property type="protein sequence ID" value="OEG23676.1"/>
    <property type="molecule type" value="Genomic_DNA"/>
</dbReference>
<reference evidence="5" key="1">
    <citation type="submission" date="2016-09" db="EMBL/GenBank/DDBJ databases">
        <authorList>
            <person name="Gulvik C.A."/>
        </authorList>
    </citation>
    <scope>NUCLEOTIDE SEQUENCE [LARGE SCALE GENOMIC DNA]</scope>
    <source>
        <strain evidence="5">LMG 26676</strain>
    </source>
</reference>
<feature type="region of interest" description="Disordered" evidence="1">
    <location>
        <begin position="40"/>
        <end position="61"/>
    </location>
</feature>
<proteinExistence type="predicted"/>
<keyword evidence="3" id="KW-0732">Signal</keyword>
<comment type="caution">
    <text evidence="4">The sequence shown here is derived from an EMBL/GenBank/DDBJ whole genome shotgun (WGS) entry which is preliminary data.</text>
</comment>
<dbReference type="STRING" id="1131292.BCR24_10200"/>
<dbReference type="RefSeq" id="WP_069638875.1">
    <property type="nucleotide sequence ID" value="NZ_JAFBEZ010000011.1"/>
</dbReference>
<evidence type="ECO:0000313" key="4">
    <source>
        <dbReference type="EMBL" id="OEG23676.1"/>
    </source>
</evidence>
<feature type="signal peptide" evidence="3">
    <location>
        <begin position="1"/>
        <end position="27"/>
    </location>
</feature>
<evidence type="ECO:0000256" key="2">
    <source>
        <dbReference type="SAM" id="Phobius"/>
    </source>
</evidence>
<keyword evidence="2" id="KW-0812">Transmembrane</keyword>
<feature type="chain" id="PRO_5009178428" description="Gram-positive cocci surface proteins LPxTG domain-containing protein" evidence="3">
    <location>
        <begin position="28"/>
        <end position="107"/>
    </location>
</feature>
<evidence type="ECO:0008006" key="6">
    <source>
        <dbReference type="Google" id="ProtNLM"/>
    </source>
</evidence>
<dbReference type="OrthoDB" id="2185868at2"/>
<evidence type="ECO:0000256" key="3">
    <source>
        <dbReference type="SAM" id="SignalP"/>
    </source>
</evidence>
<gene>
    <name evidence="4" type="ORF">BCR24_10200</name>
</gene>
<keyword evidence="2" id="KW-0472">Membrane</keyword>
<protein>
    <recommendedName>
        <fullName evidence="6">Gram-positive cocci surface proteins LPxTG domain-containing protein</fullName>
    </recommendedName>
</protein>
<organism evidence="4 5">
    <name type="scientific">Enterococcus ureilyticus</name>
    <dbReference type="NCBI Taxonomy" id="1131292"/>
    <lineage>
        <taxon>Bacteria</taxon>
        <taxon>Bacillati</taxon>
        <taxon>Bacillota</taxon>
        <taxon>Bacilli</taxon>
        <taxon>Lactobacillales</taxon>
        <taxon>Enterococcaceae</taxon>
        <taxon>Enterococcus</taxon>
    </lineage>
</organism>
<dbReference type="PROSITE" id="PS51257">
    <property type="entry name" value="PROKAR_LIPOPROTEIN"/>
    <property type="match status" value="1"/>
</dbReference>
<accession>A0A1E5HFP4</accession>
<keyword evidence="2" id="KW-1133">Transmembrane helix</keyword>
<dbReference type="AlphaFoldDB" id="A0A1E5HFP4"/>
<evidence type="ECO:0000313" key="5">
    <source>
        <dbReference type="Proteomes" id="UP000094469"/>
    </source>
</evidence>
<feature type="transmembrane region" description="Helical" evidence="2">
    <location>
        <begin position="78"/>
        <end position="97"/>
    </location>
</feature>
<dbReference type="Proteomes" id="UP000094469">
    <property type="component" value="Unassembled WGS sequence"/>
</dbReference>
<name>A0A1E5HFP4_9ENTE</name>
<sequence length="107" mass="11992">MKQFNCHIITFILLLGCIGFYQKAAYADTAEVEINGQIGGKTVNEQAPKEPTGKPNTNLAKPKQSHITLRKFPNNGSIIDTLTPIGILLLLIYILLLRWKAHRNKYS</sequence>
<keyword evidence="5" id="KW-1185">Reference proteome</keyword>
<evidence type="ECO:0000256" key="1">
    <source>
        <dbReference type="SAM" id="MobiDB-lite"/>
    </source>
</evidence>